<evidence type="ECO:0000313" key="2">
    <source>
        <dbReference type="EMBL" id="KAK8129450.1"/>
    </source>
</evidence>
<protein>
    <submittedName>
        <fullName evidence="2">Uncharacterized protein</fullName>
    </submittedName>
</protein>
<comment type="caution">
    <text evidence="2">The sequence shown here is derived from an EMBL/GenBank/DDBJ whole genome shotgun (WGS) entry which is preliminary data.</text>
</comment>
<accession>A0AAW0R6M6</accession>
<name>A0AAW0R6M6_9PEZI</name>
<dbReference type="EMBL" id="JAQQWP010000002">
    <property type="protein sequence ID" value="KAK8129450.1"/>
    <property type="molecule type" value="Genomic_DNA"/>
</dbReference>
<gene>
    <name evidence="2" type="ORF">PG999_001830</name>
</gene>
<dbReference type="AlphaFoldDB" id="A0AAW0R6M6"/>
<evidence type="ECO:0000256" key="1">
    <source>
        <dbReference type="SAM" id="MobiDB-lite"/>
    </source>
</evidence>
<organism evidence="2 3">
    <name type="scientific">Apiospora kogelbergensis</name>
    <dbReference type="NCBI Taxonomy" id="1337665"/>
    <lineage>
        <taxon>Eukaryota</taxon>
        <taxon>Fungi</taxon>
        <taxon>Dikarya</taxon>
        <taxon>Ascomycota</taxon>
        <taxon>Pezizomycotina</taxon>
        <taxon>Sordariomycetes</taxon>
        <taxon>Xylariomycetidae</taxon>
        <taxon>Amphisphaeriales</taxon>
        <taxon>Apiosporaceae</taxon>
        <taxon>Apiospora</taxon>
    </lineage>
</organism>
<evidence type="ECO:0000313" key="3">
    <source>
        <dbReference type="Proteomes" id="UP001392437"/>
    </source>
</evidence>
<keyword evidence="3" id="KW-1185">Reference proteome</keyword>
<proteinExistence type="predicted"/>
<feature type="region of interest" description="Disordered" evidence="1">
    <location>
        <begin position="1"/>
        <end position="29"/>
    </location>
</feature>
<reference evidence="2 3" key="1">
    <citation type="submission" date="2023-01" db="EMBL/GenBank/DDBJ databases">
        <title>Analysis of 21 Apiospora genomes using comparative genomics revels a genus with tremendous synthesis potential of carbohydrate active enzymes and secondary metabolites.</title>
        <authorList>
            <person name="Sorensen T."/>
        </authorList>
    </citation>
    <scope>NUCLEOTIDE SEQUENCE [LARGE SCALE GENOMIC DNA]</scope>
    <source>
        <strain evidence="2 3">CBS 117206</strain>
    </source>
</reference>
<sequence>MQPSKSHLEPKSATPTPSTNPPRLTERPSAVFDTLPSSHVVRGLAPATFLFYRAGADLEADAPLTQHDDYVRFEYQRQALRAPTVEKVLAASARELLRDVGGLGEWNSLRREGGGVGGGCQLVDVYIVREQETPKRVYIDRFYDPKDPDRANARLADWIEWGVAVGDPKRFRFEVLLEVKAREKRR</sequence>
<feature type="compositionally biased region" description="Basic and acidic residues" evidence="1">
    <location>
        <begin position="1"/>
        <end position="10"/>
    </location>
</feature>
<dbReference type="Proteomes" id="UP001392437">
    <property type="component" value="Unassembled WGS sequence"/>
</dbReference>